<dbReference type="GO" id="GO:0019843">
    <property type="term" value="F:rRNA binding"/>
    <property type="evidence" value="ECO:0007669"/>
    <property type="project" value="UniProtKB-UniRule"/>
</dbReference>
<dbReference type="Pfam" id="PF00163">
    <property type="entry name" value="Ribosomal_S4"/>
    <property type="match status" value="1"/>
</dbReference>
<dbReference type="InterPro" id="IPR001912">
    <property type="entry name" value="Ribosomal_uS4_N"/>
</dbReference>
<dbReference type="Pfam" id="PF01479">
    <property type="entry name" value="S4"/>
    <property type="match status" value="1"/>
</dbReference>
<protein>
    <recommendedName>
        <fullName evidence="6 7">Small ribosomal subunit protein uS4</fullName>
    </recommendedName>
</protein>
<dbReference type="AlphaFoldDB" id="A0A923PLA1"/>
<dbReference type="EMBL" id="JACSIT010000029">
    <property type="protein sequence ID" value="MBC6992572.1"/>
    <property type="molecule type" value="Genomic_DNA"/>
</dbReference>
<evidence type="ECO:0000256" key="3">
    <source>
        <dbReference type="ARBA" id="ARBA00022884"/>
    </source>
</evidence>
<reference evidence="11" key="1">
    <citation type="submission" date="2020-08" db="EMBL/GenBank/DDBJ databases">
        <title>Lewinella bacteria from marine environments.</title>
        <authorList>
            <person name="Zhong Y."/>
        </authorList>
    </citation>
    <scope>NUCLEOTIDE SEQUENCE</scope>
    <source>
        <strain evidence="11">KCTC 42187</strain>
    </source>
</reference>
<comment type="subunit">
    <text evidence="7">Part of the 30S ribosomal subunit. Contacts protein S5. The interaction surface between S4 and S5 is involved in control of translational fidelity.</text>
</comment>
<evidence type="ECO:0000313" key="12">
    <source>
        <dbReference type="Proteomes" id="UP000650081"/>
    </source>
</evidence>
<dbReference type="NCBIfam" id="NF003717">
    <property type="entry name" value="PRK05327.1"/>
    <property type="match status" value="1"/>
</dbReference>
<dbReference type="HAMAP" id="MF_01306_B">
    <property type="entry name" value="Ribosomal_uS4_B"/>
    <property type="match status" value="1"/>
</dbReference>
<dbReference type="InterPro" id="IPR022801">
    <property type="entry name" value="Ribosomal_uS4"/>
</dbReference>
<sequence>MARYTGPKAKKARALGEPIFGFSRAFEKKKYRPGMHGNTRGKRRQPSDYKLQLTEKQKAKYTYGVLERQFRNLFEKAAANRGITGEVLLQLLEARLDNVVFRMGLASTRRAARQLVSHRHILLNGRVNNVPSTQLRPGDVIAVRGKSQGLEVIRDAASSKSNVRNYGWLSFSSDKMEGTFLAYPEEGTIPEKINAQLIVELYSK</sequence>
<dbReference type="Proteomes" id="UP000650081">
    <property type="component" value="Unassembled WGS sequence"/>
</dbReference>
<dbReference type="InterPro" id="IPR036986">
    <property type="entry name" value="S4_RNA-bd_sf"/>
</dbReference>
<dbReference type="GO" id="GO:0006412">
    <property type="term" value="P:translation"/>
    <property type="evidence" value="ECO:0007669"/>
    <property type="project" value="UniProtKB-UniRule"/>
</dbReference>
<comment type="function">
    <text evidence="7">With S5 and S12 plays an important role in translational accuracy.</text>
</comment>
<keyword evidence="2 7" id="KW-0699">rRNA-binding</keyword>
<dbReference type="InterPro" id="IPR018079">
    <property type="entry name" value="Ribosomal_uS4_CS"/>
</dbReference>
<dbReference type="NCBIfam" id="TIGR01017">
    <property type="entry name" value="rpsD_bact"/>
    <property type="match status" value="1"/>
</dbReference>
<dbReference type="PROSITE" id="PS50889">
    <property type="entry name" value="S4"/>
    <property type="match status" value="1"/>
</dbReference>
<comment type="caution">
    <text evidence="11">The sequence shown here is derived from an EMBL/GenBank/DDBJ whole genome shotgun (WGS) entry which is preliminary data.</text>
</comment>
<keyword evidence="5 7" id="KW-0687">Ribonucleoprotein</keyword>
<dbReference type="GO" id="GO:0042274">
    <property type="term" value="P:ribosomal small subunit biogenesis"/>
    <property type="evidence" value="ECO:0007669"/>
    <property type="project" value="TreeGrafter"/>
</dbReference>
<dbReference type="Gene3D" id="1.10.1050.10">
    <property type="entry name" value="Ribosomal Protein S4 Delta 41, Chain A, domain 1"/>
    <property type="match status" value="1"/>
</dbReference>
<dbReference type="FunFam" id="3.10.290.10:FF:000001">
    <property type="entry name" value="30S ribosomal protein S4"/>
    <property type="match status" value="1"/>
</dbReference>
<evidence type="ECO:0000256" key="4">
    <source>
        <dbReference type="ARBA" id="ARBA00022980"/>
    </source>
</evidence>
<comment type="similarity">
    <text evidence="1 7 8">Belongs to the universal ribosomal protein uS4 family.</text>
</comment>
<dbReference type="CDD" id="cd00165">
    <property type="entry name" value="S4"/>
    <property type="match status" value="1"/>
</dbReference>
<dbReference type="Gene3D" id="3.10.290.10">
    <property type="entry name" value="RNA-binding S4 domain"/>
    <property type="match status" value="1"/>
</dbReference>
<keyword evidence="12" id="KW-1185">Reference proteome</keyword>
<evidence type="ECO:0000256" key="2">
    <source>
        <dbReference type="ARBA" id="ARBA00022730"/>
    </source>
</evidence>
<evidence type="ECO:0000256" key="6">
    <source>
        <dbReference type="ARBA" id="ARBA00035254"/>
    </source>
</evidence>
<dbReference type="RefSeq" id="WP_187464716.1">
    <property type="nucleotide sequence ID" value="NZ_JACSIT010000029.1"/>
</dbReference>
<gene>
    <name evidence="7 11" type="primary">rpsD</name>
    <name evidence="11" type="ORF">H9S92_00205</name>
</gene>
<feature type="domain" description="Small ribosomal subunit protein uS4 N-terminal" evidence="10">
    <location>
        <begin position="3"/>
        <end position="93"/>
    </location>
</feature>
<evidence type="ECO:0000259" key="10">
    <source>
        <dbReference type="SMART" id="SM01390"/>
    </source>
</evidence>
<dbReference type="InterPro" id="IPR005709">
    <property type="entry name" value="Ribosomal_uS4_bac-type"/>
</dbReference>
<dbReference type="SUPFAM" id="SSF55174">
    <property type="entry name" value="Alpha-L RNA-binding motif"/>
    <property type="match status" value="1"/>
</dbReference>
<dbReference type="GO" id="GO:0003735">
    <property type="term" value="F:structural constituent of ribosome"/>
    <property type="evidence" value="ECO:0007669"/>
    <property type="project" value="InterPro"/>
</dbReference>
<accession>A0A923PLA1</accession>
<name>A0A923PLA1_9BACT</name>
<evidence type="ECO:0000256" key="1">
    <source>
        <dbReference type="ARBA" id="ARBA00007465"/>
    </source>
</evidence>
<proteinExistence type="inferred from homology"/>
<evidence type="ECO:0000313" key="11">
    <source>
        <dbReference type="EMBL" id="MBC6992572.1"/>
    </source>
</evidence>
<dbReference type="InterPro" id="IPR002942">
    <property type="entry name" value="S4_RNA-bd"/>
</dbReference>
<dbReference type="SMART" id="SM01390">
    <property type="entry name" value="Ribosomal_S4"/>
    <property type="match status" value="1"/>
</dbReference>
<organism evidence="11 12">
    <name type="scientific">Neolewinella lacunae</name>
    <dbReference type="NCBI Taxonomy" id="1517758"/>
    <lineage>
        <taxon>Bacteria</taxon>
        <taxon>Pseudomonadati</taxon>
        <taxon>Bacteroidota</taxon>
        <taxon>Saprospiria</taxon>
        <taxon>Saprospirales</taxon>
        <taxon>Lewinellaceae</taxon>
        <taxon>Neolewinella</taxon>
    </lineage>
</organism>
<keyword evidence="4 7" id="KW-0689">Ribosomal protein</keyword>
<dbReference type="PROSITE" id="PS00632">
    <property type="entry name" value="RIBOSOMAL_S4"/>
    <property type="match status" value="1"/>
</dbReference>
<evidence type="ECO:0000256" key="5">
    <source>
        <dbReference type="ARBA" id="ARBA00023274"/>
    </source>
</evidence>
<evidence type="ECO:0000256" key="8">
    <source>
        <dbReference type="RuleBase" id="RU003699"/>
    </source>
</evidence>
<dbReference type="SMART" id="SM00363">
    <property type="entry name" value="S4"/>
    <property type="match status" value="1"/>
</dbReference>
<comment type="function">
    <text evidence="7">One of the primary rRNA binding proteins, it binds directly to 16S rRNA where it nucleates assembly of the body of the 30S subunit.</text>
</comment>
<dbReference type="PANTHER" id="PTHR11831">
    <property type="entry name" value="30S 40S RIBOSOMAL PROTEIN"/>
    <property type="match status" value="1"/>
</dbReference>
<keyword evidence="3 7" id="KW-0694">RNA-binding</keyword>
<evidence type="ECO:0000259" key="9">
    <source>
        <dbReference type="SMART" id="SM00363"/>
    </source>
</evidence>
<feature type="domain" description="RNA-binding S4" evidence="9">
    <location>
        <begin position="94"/>
        <end position="158"/>
    </location>
</feature>
<dbReference type="GO" id="GO:0015935">
    <property type="term" value="C:small ribosomal subunit"/>
    <property type="evidence" value="ECO:0007669"/>
    <property type="project" value="InterPro"/>
</dbReference>
<evidence type="ECO:0000256" key="7">
    <source>
        <dbReference type="HAMAP-Rule" id="MF_01306"/>
    </source>
</evidence>
<dbReference type="PANTHER" id="PTHR11831:SF4">
    <property type="entry name" value="SMALL RIBOSOMAL SUBUNIT PROTEIN US4M"/>
    <property type="match status" value="1"/>
</dbReference>